<evidence type="ECO:0000259" key="1">
    <source>
        <dbReference type="SMART" id="SM00912"/>
    </source>
</evidence>
<dbReference type="SUPFAM" id="SSF51126">
    <property type="entry name" value="Pectin lyase-like"/>
    <property type="match status" value="1"/>
</dbReference>
<dbReference type="Gene3D" id="2.160.20.10">
    <property type="entry name" value="Single-stranded right-handed beta-helix, Pectin lyase-like"/>
    <property type="match status" value="1"/>
</dbReference>
<evidence type="ECO:0000313" key="2">
    <source>
        <dbReference type="EMBL" id="RQK74323.1"/>
    </source>
</evidence>
<dbReference type="Pfam" id="PF13018">
    <property type="entry name" value="ESPR"/>
    <property type="match status" value="1"/>
</dbReference>
<organism evidence="2 3">
    <name type="scientific">Neisseria meningitidis</name>
    <dbReference type="NCBI Taxonomy" id="487"/>
    <lineage>
        <taxon>Bacteria</taxon>
        <taxon>Pseudomonadati</taxon>
        <taxon>Pseudomonadota</taxon>
        <taxon>Betaproteobacteria</taxon>
        <taxon>Neisseriales</taxon>
        <taxon>Neisseriaceae</taxon>
        <taxon>Neisseria</taxon>
    </lineage>
</organism>
<dbReference type="RefSeq" id="WP_118868830.1">
    <property type="nucleotide sequence ID" value="NZ_JAOXZO010000074.1"/>
</dbReference>
<gene>
    <name evidence="2" type="ORF">COH52_13765</name>
</gene>
<feature type="non-terminal residue" evidence="2">
    <location>
        <position position="195"/>
    </location>
</feature>
<dbReference type="AlphaFoldDB" id="A0A425AZ52"/>
<dbReference type="EMBL" id="NWZY01000101">
    <property type="protein sequence ID" value="RQK74323.1"/>
    <property type="molecule type" value="Genomic_DNA"/>
</dbReference>
<evidence type="ECO:0000313" key="3">
    <source>
        <dbReference type="Proteomes" id="UP000283666"/>
    </source>
</evidence>
<comment type="caution">
    <text evidence="2">The sequence shown here is derived from an EMBL/GenBank/DDBJ whole genome shotgun (WGS) entry which is preliminary data.</text>
</comment>
<dbReference type="Pfam" id="PF05860">
    <property type="entry name" value="TPS"/>
    <property type="match status" value="1"/>
</dbReference>
<sequence>MNKTLYRVIFNRKRGAVVAVAETTKREGKSCADSDSGSAHVKSVPFGTTHAPVCRSNIFSFSLLGFSLCLAVGTANIAFADGIIADKAAPKTQQATILQTGNGIPQVNIQTPTSAGVSVNQYTQFDVGNRGAILNNSRSNTQTQLGGWIQGNLWLARGEARVVVNQINSSHSSQMNGYIEVGGRRAEVVIANPAG</sequence>
<protein>
    <submittedName>
        <fullName evidence="2">FhaB protein</fullName>
    </submittedName>
</protein>
<dbReference type="SMART" id="SM00912">
    <property type="entry name" value="Haemagg_act"/>
    <property type="match status" value="1"/>
</dbReference>
<accession>A0A425AZ52</accession>
<dbReference type="InterPro" id="IPR024973">
    <property type="entry name" value="ESPR"/>
</dbReference>
<dbReference type="Proteomes" id="UP000283666">
    <property type="component" value="Unassembled WGS sequence"/>
</dbReference>
<reference evidence="2 3" key="1">
    <citation type="submission" date="2017-09" db="EMBL/GenBank/DDBJ databases">
        <title>Phenotypic and genotypic characterization of Colombian isolates of Neisseria meningitidis recovered from invasive disease.</title>
        <authorList>
            <person name="Duarte C."/>
            <person name="Gabastou J.M."/>
            <person name="Moreno J."/>
        </authorList>
    </citation>
    <scope>NUCLEOTIDE SEQUENCE [LARGE SCALE GENOMIC DNA]</scope>
    <source>
        <strain evidence="2 3">INS-Nm1012</strain>
    </source>
</reference>
<dbReference type="InterPro" id="IPR012334">
    <property type="entry name" value="Pectin_lyas_fold"/>
</dbReference>
<dbReference type="InterPro" id="IPR011050">
    <property type="entry name" value="Pectin_lyase_fold/virulence"/>
</dbReference>
<proteinExistence type="predicted"/>
<dbReference type="InterPro" id="IPR008638">
    <property type="entry name" value="FhaB/CdiA-like_TPS"/>
</dbReference>
<feature type="domain" description="Filamentous haemagglutinin FhaB/tRNA nuclease CdiA-like TPS" evidence="1">
    <location>
        <begin position="101"/>
        <end position="195"/>
    </location>
</feature>
<name>A0A425AZ52_NEIME</name>
<dbReference type="NCBIfam" id="TIGR01901">
    <property type="entry name" value="adhes_NPXG"/>
    <property type="match status" value="1"/>
</dbReference>